<dbReference type="AlphaFoldDB" id="A0A4U6TLA7"/>
<reference evidence="1" key="1">
    <citation type="submission" date="2019-03" db="EMBL/GenBank/DDBJ databases">
        <title>WGS assembly of Setaria viridis.</title>
        <authorList>
            <person name="Huang P."/>
            <person name="Jenkins J."/>
            <person name="Grimwood J."/>
            <person name="Barry K."/>
            <person name="Healey A."/>
            <person name="Mamidi S."/>
            <person name="Sreedasyam A."/>
            <person name="Shu S."/>
            <person name="Feldman M."/>
            <person name="Wu J."/>
            <person name="Yu Y."/>
            <person name="Chen C."/>
            <person name="Johnson J."/>
            <person name="Rokhsar D."/>
            <person name="Baxter I."/>
            <person name="Schmutz J."/>
            <person name="Brutnell T."/>
            <person name="Kellogg E."/>
        </authorList>
    </citation>
    <scope>NUCLEOTIDE SEQUENCE [LARGE SCALE GENOMIC DNA]</scope>
</reference>
<dbReference type="Gramene" id="TKW02004">
    <property type="protein sequence ID" value="TKW02004"/>
    <property type="gene ID" value="SEVIR_8G215901v2"/>
</dbReference>
<evidence type="ECO:0000313" key="1">
    <source>
        <dbReference type="EMBL" id="TKW02004.1"/>
    </source>
</evidence>
<accession>A0A4U6TLA7</accession>
<name>A0A4U6TLA7_SETVI</name>
<organism evidence="1 2">
    <name type="scientific">Setaria viridis</name>
    <name type="common">Green bristlegrass</name>
    <name type="synonym">Setaria italica subsp. viridis</name>
    <dbReference type="NCBI Taxonomy" id="4556"/>
    <lineage>
        <taxon>Eukaryota</taxon>
        <taxon>Viridiplantae</taxon>
        <taxon>Streptophyta</taxon>
        <taxon>Embryophyta</taxon>
        <taxon>Tracheophyta</taxon>
        <taxon>Spermatophyta</taxon>
        <taxon>Magnoliopsida</taxon>
        <taxon>Liliopsida</taxon>
        <taxon>Poales</taxon>
        <taxon>Poaceae</taxon>
        <taxon>PACMAD clade</taxon>
        <taxon>Panicoideae</taxon>
        <taxon>Panicodae</taxon>
        <taxon>Paniceae</taxon>
        <taxon>Cenchrinae</taxon>
        <taxon>Setaria</taxon>
    </lineage>
</organism>
<protein>
    <submittedName>
        <fullName evidence="1">Uncharacterized protein</fullName>
    </submittedName>
</protein>
<dbReference type="Proteomes" id="UP000298652">
    <property type="component" value="Chromosome 8"/>
</dbReference>
<gene>
    <name evidence="1" type="ORF">SEVIR_8G215901v2</name>
</gene>
<sequence>MATGRRPVIRLVFPLWQFESGSSLSRSSPLVLVFQFFPVLEVVYICEVRS</sequence>
<proteinExistence type="predicted"/>
<evidence type="ECO:0000313" key="2">
    <source>
        <dbReference type="Proteomes" id="UP000298652"/>
    </source>
</evidence>
<keyword evidence="2" id="KW-1185">Reference proteome</keyword>
<dbReference type="EMBL" id="CM016559">
    <property type="protein sequence ID" value="TKW02004.1"/>
    <property type="molecule type" value="Genomic_DNA"/>
</dbReference>